<dbReference type="EMBL" id="JAAGAX010000008">
    <property type="protein sequence ID" value="KAF2305483.1"/>
    <property type="molecule type" value="Genomic_DNA"/>
</dbReference>
<comment type="caution">
    <text evidence="1">The sequence shown here is derived from an EMBL/GenBank/DDBJ whole genome shotgun (WGS) entry which is preliminary data.</text>
</comment>
<dbReference type="Proteomes" id="UP000467840">
    <property type="component" value="Chromosome 9"/>
</dbReference>
<dbReference type="PANTHER" id="PTHR34222:SF99">
    <property type="entry name" value="PROTEIN, PUTATIVE-RELATED"/>
    <property type="match status" value="1"/>
</dbReference>
<keyword evidence="2" id="KW-1185">Reference proteome</keyword>
<dbReference type="PANTHER" id="PTHR34222">
    <property type="entry name" value="GAG_PRE-INTEGRS DOMAIN-CONTAINING PROTEIN"/>
    <property type="match status" value="1"/>
</dbReference>
<protein>
    <submittedName>
        <fullName evidence="1">Uncharacterized protein</fullName>
    </submittedName>
</protein>
<name>A0A6A6LZC8_HEVBR</name>
<evidence type="ECO:0000313" key="1">
    <source>
        <dbReference type="EMBL" id="KAF2305483.1"/>
    </source>
</evidence>
<organism evidence="1 2">
    <name type="scientific">Hevea brasiliensis</name>
    <name type="common">Para rubber tree</name>
    <name type="synonym">Siphonia brasiliensis</name>
    <dbReference type="NCBI Taxonomy" id="3981"/>
    <lineage>
        <taxon>Eukaryota</taxon>
        <taxon>Viridiplantae</taxon>
        <taxon>Streptophyta</taxon>
        <taxon>Embryophyta</taxon>
        <taxon>Tracheophyta</taxon>
        <taxon>Spermatophyta</taxon>
        <taxon>Magnoliopsida</taxon>
        <taxon>eudicotyledons</taxon>
        <taxon>Gunneridae</taxon>
        <taxon>Pentapetalae</taxon>
        <taxon>rosids</taxon>
        <taxon>fabids</taxon>
        <taxon>Malpighiales</taxon>
        <taxon>Euphorbiaceae</taxon>
        <taxon>Crotonoideae</taxon>
        <taxon>Micrandreae</taxon>
        <taxon>Hevea</taxon>
    </lineage>
</organism>
<dbReference type="AlphaFoldDB" id="A0A6A6LZC8"/>
<proteinExistence type="predicted"/>
<gene>
    <name evidence="1" type="ORF">GH714_005656</name>
</gene>
<evidence type="ECO:0000313" key="2">
    <source>
        <dbReference type="Proteomes" id="UP000467840"/>
    </source>
</evidence>
<accession>A0A6A6LZC8</accession>
<sequence length="226" mass="25678">MSLTESVDFVALATKSKWPRKEYKKYDPRKGHCDHCNLDGHTRESCFKIVGYRDWFKNKNRLRNSSSQSRFARQSQTSGLAVNNVIAKTPLDIDPLPNAHKAYSMALSVETQKEVQMSLTESVDFVALATKSKWARKEYKKYDPCKGHCDHCNLDGHTRENCFKIVGYPDWFKNKNRLRNSSSQSRFAGQSQTSGLAVNNVIAETPLDVGVDSETSKYEELNTKLG</sequence>
<reference evidence="1 2" key="1">
    <citation type="journal article" date="2020" name="Mol. Plant">
        <title>The Chromosome-Based Rubber Tree Genome Provides New Insights into Spurge Genome Evolution and Rubber Biosynthesis.</title>
        <authorList>
            <person name="Liu J."/>
            <person name="Shi C."/>
            <person name="Shi C.C."/>
            <person name="Li W."/>
            <person name="Zhang Q.J."/>
            <person name="Zhang Y."/>
            <person name="Li K."/>
            <person name="Lu H.F."/>
            <person name="Shi C."/>
            <person name="Zhu S.T."/>
            <person name="Xiao Z.Y."/>
            <person name="Nan H."/>
            <person name="Yue Y."/>
            <person name="Zhu X.G."/>
            <person name="Wu Y."/>
            <person name="Hong X.N."/>
            <person name="Fan G.Y."/>
            <person name="Tong Y."/>
            <person name="Zhang D."/>
            <person name="Mao C.L."/>
            <person name="Liu Y.L."/>
            <person name="Hao S.J."/>
            <person name="Liu W.Q."/>
            <person name="Lv M.Q."/>
            <person name="Zhang H.B."/>
            <person name="Liu Y."/>
            <person name="Hu-Tang G.R."/>
            <person name="Wang J.P."/>
            <person name="Wang J.H."/>
            <person name="Sun Y.H."/>
            <person name="Ni S.B."/>
            <person name="Chen W.B."/>
            <person name="Zhang X.C."/>
            <person name="Jiao Y.N."/>
            <person name="Eichler E.E."/>
            <person name="Li G.H."/>
            <person name="Liu X."/>
            <person name="Gao L.Z."/>
        </authorList>
    </citation>
    <scope>NUCLEOTIDE SEQUENCE [LARGE SCALE GENOMIC DNA]</scope>
    <source>
        <strain evidence="2">cv. GT1</strain>
        <tissue evidence="1">Leaf</tissue>
    </source>
</reference>